<name>A0A5K1A295_9MAGN</name>
<keyword evidence="2 3" id="KW-0472">Membrane</keyword>
<dbReference type="GO" id="GO:0005886">
    <property type="term" value="C:plasma membrane"/>
    <property type="evidence" value="ECO:0007669"/>
    <property type="project" value="TreeGrafter"/>
</dbReference>
<organism evidence="4">
    <name type="scientific">Nymphaea colorata</name>
    <name type="common">pocket water lily</name>
    <dbReference type="NCBI Taxonomy" id="210225"/>
    <lineage>
        <taxon>Eukaryota</taxon>
        <taxon>Viridiplantae</taxon>
        <taxon>Streptophyta</taxon>
        <taxon>Embryophyta</taxon>
        <taxon>Tracheophyta</taxon>
        <taxon>Spermatophyta</taxon>
        <taxon>Magnoliopsida</taxon>
        <taxon>Nymphaeales</taxon>
        <taxon>Nymphaeaceae</taxon>
        <taxon>Nymphaea</taxon>
    </lineage>
</organism>
<sequence>MPQSGPQYSQQKTVETFSPDWLLMAIVLCLFIFVSVVLPAAFSIREPSGGNYYVENACLIEFNLTGKNLLQYNLKLDVSITNPNKKCHVYYQQLQASASYEGEIIASALLPTFRLEHKKTVVIHPAFGGQSAIGLDDLSVNEFMKQRSDGFFRINVEINAKMIESLGLLTTDEFSASIWCGLTIPLLPSNSSASGNGGFTRTECEVKTLI</sequence>
<reference evidence="4" key="1">
    <citation type="submission" date="2019-09" db="EMBL/GenBank/DDBJ databases">
        <authorList>
            <person name="Zhang L."/>
        </authorList>
    </citation>
    <scope>NUCLEOTIDE SEQUENCE</scope>
</reference>
<proteinExistence type="predicted"/>
<dbReference type="GO" id="GO:0098542">
    <property type="term" value="P:defense response to other organism"/>
    <property type="evidence" value="ECO:0007669"/>
    <property type="project" value="InterPro"/>
</dbReference>
<dbReference type="AlphaFoldDB" id="A0A5K1A295"/>
<dbReference type="OMA" id="PQHSINY"/>
<dbReference type="PANTHER" id="PTHR31415">
    <property type="entry name" value="OS05G0367900 PROTEIN"/>
    <property type="match status" value="1"/>
</dbReference>
<protein>
    <submittedName>
        <fullName evidence="4">Uncharacterized protein</fullName>
    </submittedName>
</protein>
<dbReference type="Gramene" id="NC2G0003850.1">
    <property type="protein sequence ID" value="NC2G0003850.1:cds"/>
    <property type="gene ID" value="NC2G0003850"/>
</dbReference>
<dbReference type="EMBL" id="LR721780">
    <property type="protein sequence ID" value="VVV95666.1"/>
    <property type="molecule type" value="Genomic_DNA"/>
</dbReference>
<feature type="transmembrane region" description="Helical" evidence="3">
    <location>
        <begin position="21"/>
        <end position="42"/>
    </location>
</feature>
<dbReference type="PANTHER" id="PTHR31415:SF4">
    <property type="entry name" value="NDR1_HIN1-LIKE PROTEIN 3"/>
    <property type="match status" value="1"/>
</dbReference>
<accession>A0A5K1A295</accession>
<dbReference type="GO" id="GO:0009506">
    <property type="term" value="C:plasmodesma"/>
    <property type="evidence" value="ECO:0007669"/>
    <property type="project" value="TreeGrafter"/>
</dbReference>
<gene>
    <name evidence="4" type="ORF">NYM_LOCUS11648</name>
</gene>
<evidence type="ECO:0000256" key="1">
    <source>
        <dbReference type="ARBA" id="ARBA00004370"/>
    </source>
</evidence>
<keyword evidence="3" id="KW-0812">Transmembrane</keyword>
<dbReference type="OrthoDB" id="1889094at2759"/>
<keyword evidence="3" id="KW-1133">Transmembrane helix</keyword>
<comment type="subcellular location">
    <subcellularLocation>
        <location evidence="1">Membrane</location>
    </subcellularLocation>
</comment>
<dbReference type="InterPro" id="IPR044839">
    <property type="entry name" value="NDR1-like"/>
</dbReference>
<evidence type="ECO:0000256" key="2">
    <source>
        <dbReference type="ARBA" id="ARBA00023136"/>
    </source>
</evidence>
<evidence type="ECO:0000313" key="4">
    <source>
        <dbReference type="EMBL" id="VVV95666.1"/>
    </source>
</evidence>
<evidence type="ECO:0000256" key="3">
    <source>
        <dbReference type="SAM" id="Phobius"/>
    </source>
</evidence>